<dbReference type="InterPro" id="IPR002197">
    <property type="entry name" value="HTH_Fis"/>
</dbReference>
<dbReference type="PROSITE" id="PS00675">
    <property type="entry name" value="SIGMA54_INTERACT_1"/>
    <property type="match status" value="1"/>
</dbReference>
<dbReference type="SMART" id="SM00382">
    <property type="entry name" value="AAA"/>
    <property type="match status" value="1"/>
</dbReference>
<dbReference type="GO" id="GO:0006355">
    <property type="term" value="P:regulation of DNA-templated transcription"/>
    <property type="evidence" value="ECO:0007669"/>
    <property type="project" value="InterPro"/>
</dbReference>
<dbReference type="PROSITE" id="PS50110">
    <property type="entry name" value="RESPONSE_REGULATORY"/>
    <property type="match status" value="1"/>
</dbReference>
<evidence type="ECO:0000259" key="7">
    <source>
        <dbReference type="PROSITE" id="PS50110"/>
    </source>
</evidence>
<evidence type="ECO:0000256" key="3">
    <source>
        <dbReference type="ARBA" id="ARBA00023015"/>
    </source>
</evidence>
<dbReference type="Pfam" id="PF25601">
    <property type="entry name" value="AAA_lid_14"/>
    <property type="match status" value="1"/>
</dbReference>
<dbReference type="PROSITE" id="PS00676">
    <property type="entry name" value="SIGMA54_INTERACT_2"/>
    <property type="match status" value="1"/>
</dbReference>
<protein>
    <submittedName>
        <fullName evidence="8">Response regulator</fullName>
    </submittedName>
</protein>
<feature type="domain" description="Response regulatory" evidence="7">
    <location>
        <begin position="35"/>
        <end position="149"/>
    </location>
</feature>
<comment type="caution">
    <text evidence="5">Lacks conserved residue(s) required for the propagation of feature annotation.</text>
</comment>
<dbReference type="InterPro" id="IPR058031">
    <property type="entry name" value="AAA_lid_NorR"/>
</dbReference>
<dbReference type="PANTHER" id="PTHR32071">
    <property type="entry name" value="TRANSCRIPTIONAL REGULATORY PROTEIN"/>
    <property type="match status" value="1"/>
</dbReference>
<name>A0A494VSI2_9SPHI</name>
<dbReference type="InterPro" id="IPR002078">
    <property type="entry name" value="Sigma_54_int"/>
</dbReference>
<dbReference type="GO" id="GO:0000160">
    <property type="term" value="P:phosphorelay signal transduction system"/>
    <property type="evidence" value="ECO:0007669"/>
    <property type="project" value="InterPro"/>
</dbReference>
<evidence type="ECO:0000256" key="2">
    <source>
        <dbReference type="ARBA" id="ARBA00022840"/>
    </source>
</evidence>
<evidence type="ECO:0000313" key="9">
    <source>
        <dbReference type="Proteomes" id="UP000270046"/>
    </source>
</evidence>
<dbReference type="FunFam" id="3.40.50.300:FF:000006">
    <property type="entry name" value="DNA-binding transcriptional regulator NtrC"/>
    <property type="match status" value="1"/>
</dbReference>
<dbReference type="Proteomes" id="UP000270046">
    <property type="component" value="Chromosome"/>
</dbReference>
<dbReference type="InterPro" id="IPR011006">
    <property type="entry name" value="CheY-like_superfamily"/>
</dbReference>
<dbReference type="InterPro" id="IPR025943">
    <property type="entry name" value="Sigma_54_int_dom_ATP-bd_2"/>
</dbReference>
<proteinExistence type="predicted"/>
<dbReference type="SUPFAM" id="SSF52172">
    <property type="entry name" value="CheY-like"/>
    <property type="match status" value="1"/>
</dbReference>
<dbReference type="CDD" id="cd00009">
    <property type="entry name" value="AAA"/>
    <property type="match status" value="1"/>
</dbReference>
<dbReference type="GO" id="GO:0043565">
    <property type="term" value="F:sequence-specific DNA binding"/>
    <property type="evidence" value="ECO:0007669"/>
    <property type="project" value="InterPro"/>
</dbReference>
<dbReference type="InterPro" id="IPR001789">
    <property type="entry name" value="Sig_transdc_resp-reg_receiver"/>
</dbReference>
<dbReference type="InterPro" id="IPR025662">
    <property type="entry name" value="Sigma_54_int_dom_ATP-bd_1"/>
</dbReference>
<organism evidence="8 9">
    <name type="scientific">Mucilaginibacter celer</name>
    <dbReference type="NCBI Taxonomy" id="2305508"/>
    <lineage>
        <taxon>Bacteria</taxon>
        <taxon>Pseudomonadati</taxon>
        <taxon>Bacteroidota</taxon>
        <taxon>Sphingobacteriia</taxon>
        <taxon>Sphingobacteriales</taxon>
        <taxon>Sphingobacteriaceae</taxon>
        <taxon>Mucilaginibacter</taxon>
    </lineage>
</organism>
<dbReference type="SUPFAM" id="SSF52540">
    <property type="entry name" value="P-loop containing nucleoside triphosphate hydrolases"/>
    <property type="match status" value="1"/>
</dbReference>
<keyword evidence="1" id="KW-0547">Nucleotide-binding</keyword>
<dbReference type="InterPro" id="IPR027417">
    <property type="entry name" value="P-loop_NTPase"/>
</dbReference>
<dbReference type="InterPro" id="IPR003593">
    <property type="entry name" value="AAA+_ATPase"/>
</dbReference>
<keyword evidence="4" id="KW-0804">Transcription</keyword>
<dbReference type="Gene3D" id="3.40.50.300">
    <property type="entry name" value="P-loop containing nucleotide triphosphate hydrolases"/>
    <property type="match status" value="1"/>
</dbReference>
<dbReference type="KEGG" id="muh:HYN43_003005"/>
<dbReference type="Gene3D" id="1.10.10.60">
    <property type="entry name" value="Homeodomain-like"/>
    <property type="match status" value="1"/>
</dbReference>
<keyword evidence="2" id="KW-0067">ATP-binding</keyword>
<dbReference type="AlphaFoldDB" id="A0A494VSI2"/>
<reference evidence="8 9" key="1">
    <citation type="submission" date="2018-10" db="EMBL/GenBank/DDBJ databases">
        <title>Genome sequencing of Mucilaginibacter sp. HYN0043.</title>
        <authorList>
            <person name="Kim M."/>
            <person name="Yi H."/>
        </authorList>
    </citation>
    <scope>NUCLEOTIDE SEQUENCE [LARGE SCALE GENOMIC DNA]</scope>
    <source>
        <strain evidence="8 9">HYN0043</strain>
    </source>
</reference>
<dbReference type="Gene3D" id="1.10.8.60">
    <property type="match status" value="1"/>
</dbReference>
<dbReference type="PANTHER" id="PTHR32071:SF57">
    <property type="entry name" value="C4-DICARBOXYLATE TRANSPORT TRANSCRIPTIONAL REGULATORY PROTEIN DCTD"/>
    <property type="match status" value="1"/>
</dbReference>
<evidence type="ECO:0000313" key="8">
    <source>
        <dbReference type="EMBL" id="AYL94325.1"/>
    </source>
</evidence>
<keyword evidence="3" id="KW-0805">Transcription regulation</keyword>
<dbReference type="OrthoDB" id="9767722at2"/>
<evidence type="ECO:0000256" key="1">
    <source>
        <dbReference type="ARBA" id="ARBA00022741"/>
    </source>
</evidence>
<dbReference type="Gene3D" id="3.40.50.2300">
    <property type="match status" value="1"/>
</dbReference>
<gene>
    <name evidence="8" type="ORF">HYN43_003005</name>
</gene>
<keyword evidence="9" id="KW-1185">Reference proteome</keyword>
<accession>A0A494VSI2</accession>
<feature type="domain" description="Sigma-54 factor interaction" evidence="6">
    <location>
        <begin position="363"/>
        <end position="592"/>
    </location>
</feature>
<dbReference type="Pfam" id="PF02954">
    <property type="entry name" value="HTH_8"/>
    <property type="match status" value="1"/>
</dbReference>
<dbReference type="PROSITE" id="PS50045">
    <property type="entry name" value="SIGMA54_INTERACT_4"/>
    <property type="match status" value="1"/>
</dbReference>
<dbReference type="EMBL" id="CP032869">
    <property type="protein sequence ID" value="AYL94325.1"/>
    <property type="molecule type" value="Genomic_DNA"/>
</dbReference>
<evidence type="ECO:0000256" key="5">
    <source>
        <dbReference type="PROSITE-ProRule" id="PRU00169"/>
    </source>
</evidence>
<dbReference type="GO" id="GO:0005524">
    <property type="term" value="F:ATP binding"/>
    <property type="evidence" value="ECO:0007669"/>
    <property type="project" value="UniProtKB-KW"/>
</dbReference>
<evidence type="ECO:0000259" key="6">
    <source>
        <dbReference type="PROSITE" id="PS50045"/>
    </source>
</evidence>
<evidence type="ECO:0000256" key="4">
    <source>
        <dbReference type="ARBA" id="ARBA00023163"/>
    </source>
</evidence>
<sequence length="674" mass="76368">MISGWHAFFQVNVFIFTTAMNSGFQMPPKLNMNKSVLILDDLTAEANKLQAILLRAGFHVTGTVTSAGAAQDLLEKQKPELIILPLSLYTAPGGPSLARLCREQAIAVVLILPNATRETLESAKLPHIYGIINRPVRSHDVISAVEIGLFRQQHDKNFQDKLSRWLNELLIGVLDCPGDEEQKLLWMIKAFQPFIQFDNIIINMDLMDGGKESVYAFERLGLNTYRRKDHISYIQKAELKNVDLRSYRDRMLGYKGIYVENGPEFDAGCNQFLFARRLREFYCINSSMTVPVIEEKRLYASVGFFSTQSGPFTEDQAELLKLAQPFMIRAIKWIRDRDSANGQRHRTNHPVLQIPPPEVFKNIVGKSPALLLVQDQIIRVAPFDTTVLITGETGTGKEALVEAIHSLSPRNRQPLVKINCAAIPESLIESELFGYERGAFSGAVERRIGWFEKAQGGTIFLDEIGDLPISLQSKLLRALQEKEIQHIGGRTTIKIDVRVIVATNKNLGSEVRAKRFRPDLYFRINVFPIELPTLRDRKADLPELVLHFLDQLATDHRLPRKTVSPDAIQQLAQYEWPGNIRELRSVVERTILTTPESEIRSFTLPVDNNKDEQKSTIQPLETYEEIQRNHILKVLKSCNGKINGKGGAAEILGLPPSSLSLKMKKLKIYWKHTY</sequence>
<dbReference type="Pfam" id="PF00158">
    <property type="entry name" value="Sigma54_activat"/>
    <property type="match status" value="1"/>
</dbReference>